<evidence type="ECO:0000313" key="2">
    <source>
        <dbReference type="Proteomes" id="UP000018817"/>
    </source>
</evidence>
<dbReference type="GeneID" id="20191387"/>
<dbReference type="EMBL" id="KI669583">
    <property type="protein sequence ID" value="ETN10078.1"/>
    <property type="molecule type" value="Genomic_DNA"/>
</dbReference>
<reference evidence="1 2" key="2">
    <citation type="submission" date="2013-11" db="EMBL/GenBank/DDBJ databases">
        <title>The Genome Sequence of Phytophthora parasitica INRA-310.</title>
        <authorList>
            <consortium name="The Broad Institute Genomics Platform"/>
            <person name="Russ C."/>
            <person name="Tyler B."/>
            <person name="Panabieres F."/>
            <person name="Shan W."/>
            <person name="Tripathy S."/>
            <person name="Grunwald N."/>
            <person name="Machado M."/>
            <person name="Johnson C.S."/>
            <person name="Arredondo F."/>
            <person name="Hong C."/>
            <person name="Coffey M."/>
            <person name="Young S.K."/>
            <person name="Zeng Q."/>
            <person name="Gargeya S."/>
            <person name="Fitzgerald M."/>
            <person name="Abouelleil A."/>
            <person name="Alvarado L."/>
            <person name="Chapman S.B."/>
            <person name="Gainer-Dewar J."/>
            <person name="Goldberg J."/>
            <person name="Griggs A."/>
            <person name="Gujja S."/>
            <person name="Hansen M."/>
            <person name="Howarth C."/>
            <person name="Imamovic A."/>
            <person name="Ireland A."/>
            <person name="Larimer J."/>
            <person name="McCowan C."/>
            <person name="Murphy C."/>
            <person name="Pearson M."/>
            <person name="Poon T.W."/>
            <person name="Priest M."/>
            <person name="Roberts A."/>
            <person name="Saif S."/>
            <person name="Shea T."/>
            <person name="Sykes S."/>
            <person name="Wortman J."/>
            <person name="Nusbaum C."/>
            <person name="Birren B."/>
        </authorList>
    </citation>
    <scope>NUCLEOTIDE SEQUENCE [LARGE SCALE GENOMIC DNA]</scope>
    <source>
        <strain evidence="1 2">INRA-310</strain>
    </source>
</reference>
<proteinExistence type="predicted"/>
<protein>
    <submittedName>
        <fullName evidence="1">Uncharacterized protein</fullName>
    </submittedName>
</protein>
<organism evidence="1 2">
    <name type="scientific">Phytophthora nicotianae (strain INRA-310)</name>
    <name type="common">Phytophthora parasitica</name>
    <dbReference type="NCBI Taxonomy" id="761204"/>
    <lineage>
        <taxon>Eukaryota</taxon>
        <taxon>Sar</taxon>
        <taxon>Stramenopiles</taxon>
        <taxon>Oomycota</taxon>
        <taxon>Peronosporomycetes</taxon>
        <taxon>Peronosporales</taxon>
        <taxon>Peronosporaceae</taxon>
        <taxon>Phytophthora</taxon>
    </lineage>
</organism>
<reference evidence="2" key="1">
    <citation type="submission" date="2011-12" db="EMBL/GenBank/DDBJ databases">
        <authorList>
            <consortium name="The Broad Institute Genome Sequencing Platform"/>
            <person name="Russ C."/>
            <person name="Tyler B."/>
            <person name="Panabieres F."/>
            <person name="Shan W."/>
            <person name="Tripathy S."/>
            <person name="Grunwald N."/>
            <person name="Machado M."/>
            <person name="Young S.K."/>
            <person name="Zeng Q."/>
            <person name="Gargeya S."/>
            <person name="Fitzgerald M."/>
            <person name="Haas B."/>
            <person name="Abouelleil A."/>
            <person name="Alvarado L."/>
            <person name="Arachchi H.M."/>
            <person name="Berlin A."/>
            <person name="Chapman S.B."/>
            <person name="Gearin G."/>
            <person name="Goldberg J."/>
            <person name="Griggs A."/>
            <person name="Gujja S."/>
            <person name="Hansen M."/>
            <person name="Heiman D."/>
            <person name="Howarth C."/>
            <person name="Larimer J."/>
            <person name="Lui A."/>
            <person name="MacDonald P.J.P."/>
            <person name="McCowen C."/>
            <person name="Montmayeur A."/>
            <person name="Murphy C."/>
            <person name="Neiman D."/>
            <person name="Pearson M."/>
            <person name="Priest M."/>
            <person name="Roberts A."/>
            <person name="Saif S."/>
            <person name="Shea T."/>
            <person name="Sisk P."/>
            <person name="Stolte C."/>
            <person name="Sykes S."/>
            <person name="Wortman J."/>
            <person name="Nusbaum C."/>
            <person name="Birren B."/>
        </authorList>
    </citation>
    <scope>NUCLEOTIDE SEQUENCE [LARGE SCALE GENOMIC DNA]</scope>
    <source>
        <strain evidence="2">INRA-310</strain>
    </source>
</reference>
<sequence length="34" mass="3844">MAACLVWMKPVVLSKNKNARRSTAKKKIENNLTV</sequence>
<dbReference type="RefSeq" id="XP_008904515.1">
    <property type="nucleotide sequence ID" value="XM_008906267.1"/>
</dbReference>
<dbReference type="AlphaFoldDB" id="W2QA74"/>
<name>W2QA74_PHYN3</name>
<evidence type="ECO:0000313" key="1">
    <source>
        <dbReference type="EMBL" id="ETN10078.1"/>
    </source>
</evidence>
<gene>
    <name evidence="1" type="ORF">PPTG_22788</name>
</gene>
<dbReference type="VEuPathDB" id="FungiDB:PPTG_22788"/>
<accession>W2QA74</accession>
<dbReference type="Proteomes" id="UP000018817">
    <property type="component" value="Unassembled WGS sequence"/>
</dbReference>